<keyword evidence="3" id="KW-0997">Cell inner membrane</keyword>
<feature type="domain" description="TRAP C4-dicarboxylate transport system permease DctM subunit" evidence="8">
    <location>
        <begin position="7"/>
        <end position="416"/>
    </location>
</feature>
<evidence type="ECO:0000313" key="10">
    <source>
        <dbReference type="Proteomes" id="UP000450917"/>
    </source>
</evidence>
<feature type="transmembrane region" description="Helical" evidence="7">
    <location>
        <begin position="139"/>
        <end position="159"/>
    </location>
</feature>
<evidence type="ECO:0000313" key="9">
    <source>
        <dbReference type="EMBL" id="MUG70008.1"/>
    </source>
</evidence>
<dbReference type="PIRSF" id="PIRSF006066">
    <property type="entry name" value="HI0050"/>
    <property type="match status" value="1"/>
</dbReference>
<evidence type="ECO:0000256" key="3">
    <source>
        <dbReference type="ARBA" id="ARBA00022519"/>
    </source>
</evidence>
<dbReference type="EMBL" id="WNZX01000002">
    <property type="protein sequence ID" value="MUG70008.1"/>
    <property type="molecule type" value="Genomic_DNA"/>
</dbReference>
<feature type="transmembrane region" description="Helical" evidence="7">
    <location>
        <begin position="78"/>
        <end position="104"/>
    </location>
</feature>
<dbReference type="NCBIfam" id="TIGR00786">
    <property type="entry name" value="dctM"/>
    <property type="match status" value="1"/>
</dbReference>
<keyword evidence="5 7" id="KW-1133">Transmembrane helix</keyword>
<name>A0A7X2Z814_9BACL</name>
<dbReference type="Pfam" id="PF06808">
    <property type="entry name" value="DctM"/>
    <property type="match status" value="1"/>
</dbReference>
<dbReference type="GO" id="GO:0005886">
    <property type="term" value="C:plasma membrane"/>
    <property type="evidence" value="ECO:0007669"/>
    <property type="project" value="UniProtKB-SubCell"/>
</dbReference>
<feature type="transmembrane region" description="Helical" evidence="7">
    <location>
        <begin position="277"/>
        <end position="301"/>
    </location>
</feature>
<keyword evidence="2" id="KW-1003">Cell membrane</keyword>
<keyword evidence="4 7" id="KW-0812">Transmembrane</keyword>
<feature type="transmembrane region" description="Helical" evidence="7">
    <location>
        <begin position="313"/>
        <end position="343"/>
    </location>
</feature>
<evidence type="ECO:0000256" key="5">
    <source>
        <dbReference type="ARBA" id="ARBA00022989"/>
    </source>
</evidence>
<protein>
    <submittedName>
        <fullName evidence="9">TRAP transporter large permease subunit</fullName>
    </submittedName>
</protein>
<feature type="transmembrane region" description="Helical" evidence="7">
    <location>
        <begin position="216"/>
        <end position="234"/>
    </location>
</feature>
<feature type="transmembrane region" description="Helical" evidence="7">
    <location>
        <begin position="171"/>
        <end position="193"/>
    </location>
</feature>
<evidence type="ECO:0000256" key="7">
    <source>
        <dbReference type="SAM" id="Phobius"/>
    </source>
</evidence>
<evidence type="ECO:0000256" key="4">
    <source>
        <dbReference type="ARBA" id="ARBA00022692"/>
    </source>
</evidence>
<reference evidence="9 10" key="1">
    <citation type="submission" date="2019-11" db="EMBL/GenBank/DDBJ databases">
        <title>Draft genome sequences of five Paenibacillus species of dairy origin.</title>
        <authorList>
            <person name="Olajide A.M."/>
            <person name="Chen S."/>
            <person name="Lapointe G."/>
        </authorList>
    </citation>
    <scope>NUCLEOTIDE SEQUENCE [LARGE SCALE GENOMIC DNA]</scope>
    <source>
        <strain evidence="9 10">2CS3</strain>
    </source>
</reference>
<comment type="caution">
    <text evidence="9">The sequence shown here is derived from an EMBL/GenBank/DDBJ whole genome shotgun (WGS) entry which is preliminary data.</text>
</comment>
<comment type="subcellular location">
    <subcellularLocation>
        <location evidence="1">Cell inner membrane</location>
        <topology evidence="1">Multi-pass membrane protein</topology>
    </subcellularLocation>
</comment>
<dbReference type="Proteomes" id="UP000450917">
    <property type="component" value="Unassembled WGS sequence"/>
</dbReference>
<dbReference type="PANTHER" id="PTHR33362">
    <property type="entry name" value="SIALIC ACID TRAP TRANSPORTER PERMEASE PROTEIN SIAT-RELATED"/>
    <property type="match status" value="1"/>
</dbReference>
<keyword evidence="10" id="KW-1185">Reference proteome</keyword>
<accession>A0A7X2Z814</accession>
<organism evidence="9 10">
    <name type="scientific">Paenibacillus validus</name>
    <dbReference type="NCBI Taxonomy" id="44253"/>
    <lineage>
        <taxon>Bacteria</taxon>
        <taxon>Bacillati</taxon>
        <taxon>Bacillota</taxon>
        <taxon>Bacilli</taxon>
        <taxon>Bacillales</taxon>
        <taxon>Paenibacillaceae</taxon>
        <taxon>Paenibacillus</taxon>
    </lineage>
</organism>
<dbReference type="PANTHER" id="PTHR33362:SF4">
    <property type="entry name" value="2,3-DIKETO-L-GULONATE TRAP TRANSPORTER LARGE PERMEASE PROTEIN YIAN"/>
    <property type="match status" value="1"/>
</dbReference>
<feature type="transmembrane region" description="Helical" evidence="7">
    <location>
        <begin position="240"/>
        <end position="256"/>
    </location>
</feature>
<dbReference type="RefSeq" id="WP_141333965.1">
    <property type="nucleotide sequence ID" value="NZ_JBDLZV010000001.1"/>
</dbReference>
<dbReference type="GO" id="GO:0022857">
    <property type="term" value="F:transmembrane transporter activity"/>
    <property type="evidence" value="ECO:0007669"/>
    <property type="project" value="TreeGrafter"/>
</dbReference>
<evidence type="ECO:0000256" key="2">
    <source>
        <dbReference type="ARBA" id="ARBA00022475"/>
    </source>
</evidence>
<feature type="transmembrane region" description="Helical" evidence="7">
    <location>
        <begin position="355"/>
        <end position="378"/>
    </location>
</feature>
<sequence>MPPIVFLGSLIGAMALGMPIAYALLVSGIVLMISIGGFDTQLIAQNLVNGANSFALLAVPFFILAGEFMNAGGISKRIISFALAFVGHIRGGLGYVGIIAAVIFAGLSGSAVADTAAIGAVLIPMMAKAGYNINRSAGLVAASGIIAPIIPPSIALILYGVSSGTSITKLFMAGIVPGLIIAAALVITWWWVARKDQVQVYPRQSMQQVLIAGKEAFWALMMPVIIIGGMRLGIFTPTEAGIVAAFCALFISVVIYRSMKIKDIYQCLISAAKTSSVVMFLVAAAMLSSYLITVANVTTLITDWMAPLIEQPMLLMFVINVVVFLVGTAMDLTPTVLILTPVLMPMIDAAGIDPVYFGIVFILNNCIGLLTPPVGTVLNVAAGVSKISMEDIIKGVTPFLIVEIMVLILLILFPGIVTAPLGWFH</sequence>
<gene>
    <name evidence="9" type="ORF">GNP93_04880</name>
</gene>
<dbReference type="InterPro" id="IPR004681">
    <property type="entry name" value="TRAP_DctM"/>
</dbReference>
<dbReference type="InterPro" id="IPR010656">
    <property type="entry name" value="DctM"/>
</dbReference>
<feature type="transmembrane region" description="Helical" evidence="7">
    <location>
        <begin position="47"/>
        <end position="66"/>
    </location>
</feature>
<evidence type="ECO:0000256" key="1">
    <source>
        <dbReference type="ARBA" id="ARBA00004429"/>
    </source>
</evidence>
<feature type="transmembrane region" description="Helical" evidence="7">
    <location>
        <begin position="398"/>
        <end position="424"/>
    </location>
</feature>
<evidence type="ECO:0000256" key="6">
    <source>
        <dbReference type="ARBA" id="ARBA00023136"/>
    </source>
</evidence>
<dbReference type="AlphaFoldDB" id="A0A7X2Z814"/>
<keyword evidence="6 7" id="KW-0472">Membrane</keyword>
<feature type="transmembrane region" description="Helical" evidence="7">
    <location>
        <begin position="110"/>
        <end position="127"/>
    </location>
</feature>
<proteinExistence type="predicted"/>
<evidence type="ECO:0000259" key="8">
    <source>
        <dbReference type="Pfam" id="PF06808"/>
    </source>
</evidence>